<dbReference type="AlphaFoldDB" id="A0A919MEM4"/>
<comment type="caution">
    <text evidence="1">The sequence shown here is derived from an EMBL/GenBank/DDBJ whole genome shotgun (WGS) entry which is preliminary data.</text>
</comment>
<evidence type="ECO:0000313" key="1">
    <source>
        <dbReference type="EMBL" id="GIE12933.1"/>
    </source>
</evidence>
<evidence type="ECO:0000313" key="2">
    <source>
        <dbReference type="Proteomes" id="UP000598174"/>
    </source>
</evidence>
<protein>
    <submittedName>
        <fullName evidence="1">Uncharacterized protein</fullName>
    </submittedName>
</protein>
<keyword evidence="2" id="KW-1185">Reference proteome</keyword>
<gene>
    <name evidence="1" type="ORF">Afe05nite_47730</name>
</gene>
<name>A0A919MEM4_9ACTN</name>
<dbReference type="EMBL" id="BOMM01000045">
    <property type="protein sequence ID" value="GIE12933.1"/>
    <property type="molecule type" value="Genomic_DNA"/>
</dbReference>
<reference evidence="1" key="1">
    <citation type="submission" date="2021-01" db="EMBL/GenBank/DDBJ databases">
        <title>Whole genome shotgun sequence of Actinoplanes ferrugineus NBRC 15555.</title>
        <authorList>
            <person name="Komaki H."/>
            <person name="Tamura T."/>
        </authorList>
    </citation>
    <scope>NUCLEOTIDE SEQUENCE</scope>
    <source>
        <strain evidence="1">NBRC 15555</strain>
    </source>
</reference>
<sequence>MRQFVDYCQYQVRSAPYWRTGMPIYLVGDELLHVSSPTECTGFAATHTGWIEMRVVVRDAPPAEGDPVGDADDWDAISETTLWSPQGVLSVHSMMGSTAEEFAGLSVPPGLIRLRAHARNLIHESVRTDDDPPEQHQLLVWPVTEDVGPRTRRAAGTRREWEQKRAKAAEYAMLDVIRPYDTHEERDPDDLPRVAVVRRRPAEAVPVLPDRLPVGDLEVHLTPTAEGTLSWRWASTTEELPDQEASTVRLAVVDGELTLRHEGVTGRHAILLGLVWDHLLDDPAGRPAWEPVLRAQAAEKAERAERNRRLRAEHEANSWGGTPPTDRLRALTGQALSFARLDRPLLDRLAELPADRQRQIAVWAARRAMRVAGMEQIGWIAEALAAVEAGERLPAAFTDDHGQAVSRRLYADPAIPHTVIKFPGGPSNFRQQSVAFPALLALADDDPLAAVIDAVYTAATAHGEPAHLAFLAEVPRD</sequence>
<dbReference type="Proteomes" id="UP000598174">
    <property type="component" value="Unassembled WGS sequence"/>
</dbReference>
<organism evidence="1 2">
    <name type="scientific">Paractinoplanes ferrugineus</name>
    <dbReference type="NCBI Taxonomy" id="113564"/>
    <lineage>
        <taxon>Bacteria</taxon>
        <taxon>Bacillati</taxon>
        <taxon>Actinomycetota</taxon>
        <taxon>Actinomycetes</taxon>
        <taxon>Micromonosporales</taxon>
        <taxon>Micromonosporaceae</taxon>
        <taxon>Paractinoplanes</taxon>
    </lineage>
</organism>
<proteinExistence type="predicted"/>
<accession>A0A919MEM4</accession>